<sequence length="53" mass="5803">MVGCVPDPGSRPPANRRDTARCSIVAIDARREHSVSSLLLSSRAFVHTQVRTQ</sequence>
<protein>
    <submittedName>
        <fullName evidence="1">Uncharacterized protein</fullName>
    </submittedName>
</protein>
<organism evidence="1 2">
    <name type="scientific">Colletotrichum chrysophilum</name>
    <dbReference type="NCBI Taxonomy" id="1836956"/>
    <lineage>
        <taxon>Eukaryota</taxon>
        <taxon>Fungi</taxon>
        <taxon>Dikarya</taxon>
        <taxon>Ascomycota</taxon>
        <taxon>Pezizomycotina</taxon>
        <taxon>Sordariomycetes</taxon>
        <taxon>Hypocreomycetidae</taxon>
        <taxon>Glomerellales</taxon>
        <taxon>Glomerellaceae</taxon>
        <taxon>Colletotrichum</taxon>
        <taxon>Colletotrichum gloeosporioides species complex</taxon>
    </lineage>
</organism>
<evidence type="ECO:0000313" key="1">
    <source>
        <dbReference type="EMBL" id="KAK1855647.1"/>
    </source>
</evidence>
<proteinExistence type="predicted"/>
<name>A0AAD9EQ48_9PEZI</name>
<reference evidence="1" key="1">
    <citation type="submission" date="2023-01" db="EMBL/GenBank/DDBJ databases">
        <title>Colletotrichum chrysophilum M932 genome sequence.</title>
        <authorList>
            <person name="Baroncelli R."/>
        </authorList>
    </citation>
    <scope>NUCLEOTIDE SEQUENCE</scope>
    <source>
        <strain evidence="1">M932</strain>
    </source>
</reference>
<comment type="caution">
    <text evidence="1">The sequence shown here is derived from an EMBL/GenBank/DDBJ whole genome shotgun (WGS) entry which is preliminary data.</text>
</comment>
<keyword evidence="2" id="KW-1185">Reference proteome</keyword>
<dbReference type="Proteomes" id="UP001243330">
    <property type="component" value="Unassembled WGS sequence"/>
</dbReference>
<gene>
    <name evidence="1" type="ORF">CCHR01_01661</name>
</gene>
<dbReference type="AlphaFoldDB" id="A0AAD9EQ48"/>
<accession>A0AAD9EQ48</accession>
<dbReference type="EMBL" id="JAQOWY010000018">
    <property type="protein sequence ID" value="KAK1855647.1"/>
    <property type="molecule type" value="Genomic_DNA"/>
</dbReference>
<evidence type="ECO:0000313" key="2">
    <source>
        <dbReference type="Proteomes" id="UP001243330"/>
    </source>
</evidence>